<dbReference type="EMBL" id="ANNX02000020">
    <property type="protein sequence ID" value="KYC42077.1"/>
    <property type="molecule type" value="Genomic_DNA"/>
</dbReference>
<keyword evidence="2" id="KW-1185">Reference proteome</keyword>
<protein>
    <submittedName>
        <fullName evidence="1">Uncharacterized protein</fullName>
    </submittedName>
</protein>
<dbReference type="AlphaFoldDB" id="A0A139XBJ7"/>
<evidence type="ECO:0000313" key="2">
    <source>
        <dbReference type="Proteomes" id="UP000076925"/>
    </source>
</evidence>
<dbReference type="Proteomes" id="UP000076925">
    <property type="component" value="Unassembled WGS sequence"/>
</dbReference>
<dbReference type="RefSeq" id="WP_017742005.1">
    <property type="nucleotide sequence ID" value="NZ_KQ976354.1"/>
</dbReference>
<dbReference type="STRING" id="128403.WA1_18925"/>
<organism evidence="1 2">
    <name type="scientific">Scytonema hofmannii PCC 7110</name>
    <dbReference type="NCBI Taxonomy" id="128403"/>
    <lineage>
        <taxon>Bacteria</taxon>
        <taxon>Bacillati</taxon>
        <taxon>Cyanobacteriota</taxon>
        <taxon>Cyanophyceae</taxon>
        <taxon>Nostocales</taxon>
        <taxon>Scytonemataceae</taxon>
        <taxon>Scytonema</taxon>
    </lineage>
</organism>
<gene>
    <name evidence="1" type="ORF">WA1_18925</name>
</gene>
<evidence type="ECO:0000313" key="1">
    <source>
        <dbReference type="EMBL" id="KYC42077.1"/>
    </source>
</evidence>
<reference evidence="1 2" key="1">
    <citation type="journal article" date="2013" name="Genome Biol. Evol.">
        <title>Genomes of Stigonematalean cyanobacteria (subsection V) and the evolution of oxygenic photosynthesis from prokaryotes to plastids.</title>
        <authorList>
            <person name="Dagan T."/>
            <person name="Roettger M."/>
            <person name="Stucken K."/>
            <person name="Landan G."/>
            <person name="Koch R."/>
            <person name="Major P."/>
            <person name="Gould S.B."/>
            <person name="Goremykin V.V."/>
            <person name="Rippka R."/>
            <person name="Tandeau de Marsac N."/>
            <person name="Gugger M."/>
            <person name="Lockhart P.J."/>
            <person name="Allen J.F."/>
            <person name="Brune I."/>
            <person name="Maus I."/>
            <person name="Puhler A."/>
            <person name="Martin W.F."/>
        </authorList>
    </citation>
    <scope>NUCLEOTIDE SEQUENCE [LARGE SCALE GENOMIC DNA]</scope>
    <source>
        <strain evidence="1 2">PCC 7110</strain>
    </source>
</reference>
<name>A0A139XBJ7_9CYAN</name>
<accession>A0A139XBJ7</accession>
<sequence length="80" mass="8676">MTNTKIWTILRNDDGSISTVRRETAVNPSSRIVAKLGDLVQMTEEAPSFLGQLANSLGISPQEVKTKMAEGALAFEIPTE</sequence>
<comment type="caution">
    <text evidence="1">The sequence shown here is derived from an EMBL/GenBank/DDBJ whole genome shotgun (WGS) entry which is preliminary data.</text>
</comment>
<proteinExistence type="predicted"/>